<accession>A0A853BXM7</accession>
<evidence type="ECO:0000256" key="1">
    <source>
        <dbReference type="SAM" id="SignalP"/>
    </source>
</evidence>
<organism evidence="2 3">
    <name type="scientific">Nocardioides thalensis</name>
    <dbReference type="NCBI Taxonomy" id="1914755"/>
    <lineage>
        <taxon>Bacteria</taxon>
        <taxon>Bacillati</taxon>
        <taxon>Actinomycetota</taxon>
        <taxon>Actinomycetes</taxon>
        <taxon>Propionibacteriales</taxon>
        <taxon>Nocardioidaceae</taxon>
        <taxon>Nocardioides</taxon>
    </lineage>
</organism>
<feature type="chain" id="PRO_5032299491" evidence="1">
    <location>
        <begin position="32"/>
        <end position="340"/>
    </location>
</feature>
<dbReference type="Proteomes" id="UP000530424">
    <property type="component" value="Unassembled WGS sequence"/>
</dbReference>
<dbReference type="RefSeq" id="WP_179666227.1">
    <property type="nucleotide sequence ID" value="NZ_JACCFP010000001.1"/>
</dbReference>
<keyword evidence="3" id="KW-1185">Reference proteome</keyword>
<protein>
    <submittedName>
        <fullName evidence="2">Uncharacterized protein</fullName>
    </submittedName>
</protein>
<dbReference type="AlphaFoldDB" id="A0A853BXM7"/>
<keyword evidence="1" id="KW-0732">Signal</keyword>
<proteinExistence type="predicted"/>
<feature type="signal peptide" evidence="1">
    <location>
        <begin position="1"/>
        <end position="31"/>
    </location>
</feature>
<dbReference type="EMBL" id="JACCFP010000001">
    <property type="protein sequence ID" value="NYI99596.1"/>
    <property type="molecule type" value="Genomic_DNA"/>
</dbReference>
<evidence type="ECO:0000313" key="2">
    <source>
        <dbReference type="EMBL" id="NYI99596.1"/>
    </source>
</evidence>
<evidence type="ECO:0000313" key="3">
    <source>
        <dbReference type="Proteomes" id="UP000530424"/>
    </source>
</evidence>
<name>A0A853BXM7_9ACTN</name>
<reference evidence="2 3" key="1">
    <citation type="submission" date="2020-07" db="EMBL/GenBank/DDBJ databases">
        <title>Sequencing the genomes of 1000 actinobacteria strains.</title>
        <authorList>
            <person name="Klenk H.-P."/>
        </authorList>
    </citation>
    <scope>NUCLEOTIDE SEQUENCE [LARGE SCALE GENOMIC DNA]</scope>
    <source>
        <strain evidence="2 3">DSM 103833</strain>
    </source>
</reference>
<comment type="caution">
    <text evidence="2">The sequence shown here is derived from an EMBL/GenBank/DDBJ whole genome shotgun (WGS) entry which is preliminary data.</text>
</comment>
<gene>
    <name evidence="2" type="ORF">HNR19_000295</name>
</gene>
<sequence length="340" mass="35611">MRISARSFGGRAIVAAALCLGLIMSAAPAHAEEDPENPIEEVLDDILVIVTRVLSAAEVLALDVTDSLLGQEALAEAAASGMDVYSVPHSVYEYDGATLVAPTGAEVRAFDGENAAGETVSTLAVVAAEGAEPTDPGLAVPPKSAFGYNNSGNWQYTTDDWIRKGWWNITTARWRPNTSSAWKRYTRFTNKTNGGLLDTSGSGFRRLWAEVDRTSSGSYSEFEPPTPASGIAGAADTTTTIGYSAGVSITLGAPPIAVSGSADTSYTGSVTSSTQWWHPVNRAEVGSGGVQWCHYPSSGYQQANKVIAGRVSLSRADNATAPGWTILHGMSASNSNCPDV</sequence>